<dbReference type="InterPro" id="IPR012336">
    <property type="entry name" value="Thioredoxin-like_fold"/>
</dbReference>
<evidence type="ECO:0000259" key="2">
    <source>
        <dbReference type="Pfam" id="PF13462"/>
    </source>
</evidence>
<comment type="caution">
    <text evidence="3">The sequence shown here is derived from an EMBL/GenBank/DDBJ whole genome shotgun (WGS) entry which is preliminary data.</text>
</comment>
<sequence length="235" mass="23646">MRITPKPATLLASAVIAGALALSGCTAAADAPASTPEISTPGSAAPANVEGFGIAAGTGPVEVALWTDLSCPYCALLEADTGELLAAWVDSGDITLTIHPLNFVSAKRGDDTDWSTRAANALAAAADAGHTDAVPALYALLQQNQVSDAGAPTDEEILALAAQAGVTGDISDAVTSQRFSGWVTASNDHWLGSTIEGTEQVVQGVPILVVDGAVFEIQETNAARLRAAVEAALAG</sequence>
<evidence type="ECO:0000256" key="1">
    <source>
        <dbReference type="SAM" id="SignalP"/>
    </source>
</evidence>
<dbReference type="GO" id="GO:0016853">
    <property type="term" value="F:isomerase activity"/>
    <property type="evidence" value="ECO:0007669"/>
    <property type="project" value="UniProtKB-KW"/>
</dbReference>
<feature type="chain" id="PRO_5041351698" evidence="1">
    <location>
        <begin position="29"/>
        <end position="235"/>
    </location>
</feature>
<feature type="domain" description="Thioredoxin-like fold" evidence="2">
    <location>
        <begin position="60"/>
        <end position="229"/>
    </location>
</feature>
<dbReference type="SUPFAM" id="SSF52833">
    <property type="entry name" value="Thioredoxin-like"/>
    <property type="match status" value="1"/>
</dbReference>
<organism evidence="3 4">
    <name type="scientific">Microbacterium invictum</name>
    <dbReference type="NCBI Taxonomy" id="515415"/>
    <lineage>
        <taxon>Bacteria</taxon>
        <taxon>Bacillati</taxon>
        <taxon>Actinomycetota</taxon>
        <taxon>Actinomycetes</taxon>
        <taxon>Micrococcales</taxon>
        <taxon>Microbacteriaceae</taxon>
        <taxon>Microbacterium</taxon>
    </lineage>
</organism>
<dbReference type="InterPro" id="IPR036249">
    <property type="entry name" value="Thioredoxin-like_sf"/>
</dbReference>
<dbReference type="CDD" id="cd02972">
    <property type="entry name" value="DsbA_family"/>
    <property type="match status" value="1"/>
</dbReference>
<proteinExistence type="predicted"/>
<keyword evidence="4" id="KW-1185">Reference proteome</keyword>
<dbReference type="Gene3D" id="3.40.30.10">
    <property type="entry name" value="Glutaredoxin"/>
    <property type="match status" value="1"/>
</dbReference>
<reference evidence="3 4" key="1">
    <citation type="submission" date="2020-08" db="EMBL/GenBank/DDBJ databases">
        <title>Sequencing the genomes of 1000 actinobacteria strains.</title>
        <authorList>
            <person name="Klenk H.-P."/>
        </authorList>
    </citation>
    <scope>NUCLEOTIDE SEQUENCE [LARGE SCALE GENOMIC DNA]</scope>
    <source>
        <strain evidence="3 4">DSM 19600</strain>
    </source>
</reference>
<dbReference type="EMBL" id="JACIFH010000001">
    <property type="protein sequence ID" value="MBB4139741.1"/>
    <property type="molecule type" value="Genomic_DNA"/>
</dbReference>
<keyword evidence="1" id="KW-0732">Signal</keyword>
<dbReference type="Proteomes" id="UP000549113">
    <property type="component" value="Unassembled WGS sequence"/>
</dbReference>
<dbReference type="Pfam" id="PF13462">
    <property type="entry name" value="Thioredoxin_4"/>
    <property type="match status" value="1"/>
</dbReference>
<dbReference type="RefSeq" id="WP_183499363.1">
    <property type="nucleotide sequence ID" value="NZ_BAABCO010000001.1"/>
</dbReference>
<gene>
    <name evidence="3" type="ORF">BKA10_001535</name>
</gene>
<protein>
    <submittedName>
        <fullName evidence="3">Protein-disulfide isomerase</fullName>
    </submittedName>
</protein>
<accession>A0AA40VLV2</accession>
<evidence type="ECO:0000313" key="3">
    <source>
        <dbReference type="EMBL" id="MBB4139741.1"/>
    </source>
</evidence>
<dbReference type="PROSITE" id="PS51257">
    <property type="entry name" value="PROKAR_LIPOPROTEIN"/>
    <property type="match status" value="1"/>
</dbReference>
<feature type="signal peptide" evidence="1">
    <location>
        <begin position="1"/>
        <end position="28"/>
    </location>
</feature>
<evidence type="ECO:0000313" key="4">
    <source>
        <dbReference type="Proteomes" id="UP000549113"/>
    </source>
</evidence>
<name>A0AA40VLV2_9MICO</name>
<keyword evidence="3" id="KW-0413">Isomerase</keyword>
<dbReference type="AlphaFoldDB" id="A0AA40VLV2"/>